<dbReference type="EMBL" id="JXTB01000050">
    <property type="protein sequence ID" value="PON70445.1"/>
    <property type="molecule type" value="Genomic_DNA"/>
</dbReference>
<comment type="caution">
    <text evidence="1">The sequence shown here is derived from an EMBL/GenBank/DDBJ whole genome shotgun (WGS) entry which is preliminary data.</text>
</comment>
<reference evidence="2" key="1">
    <citation type="submission" date="2016-06" db="EMBL/GenBank/DDBJ databases">
        <title>Parallel loss of symbiosis genes in relatives of nitrogen-fixing non-legume Parasponia.</title>
        <authorList>
            <person name="Van Velzen R."/>
            <person name="Holmer R."/>
            <person name="Bu F."/>
            <person name="Rutten L."/>
            <person name="Van Zeijl A."/>
            <person name="Liu W."/>
            <person name="Santuari L."/>
            <person name="Cao Q."/>
            <person name="Sharma T."/>
            <person name="Shen D."/>
            <person name="Roswanjaya Y."/>
            <person name="Wardhani T."/>
            <person name="Kalhor M.S."/>
            <person name="Jansen J."/>
            <person name="Van den Hoogen J."/>
            <person name="Gungor B."/>
            <person name="Hartog M."/>
            <person name="Hontelez J."/>
            <person name="Verver J."/>
            <person name="Yang W.-C."/>
            <person name="Schijlen E."/>
            <person name="Repin R."/>
            <person name="Schilthuizen M."/>
            <person name="Schranz E."/>
            <person name="Heidstra R."/>
            <person name="Miyata K."/>
            <person name="Fedorova E."/>
            <person name="Kohlen W."/>
            <person name="Bisseling T."/>
            <person name="Smit S."/>
            <person name="Geurts R."/>
        </authorList>
    </citation>
    <scope>NUCLEOTIDE SEQUENCE [LARGE SCALE GENOMIC DNA]</scope>
    <source>
        <strain evidence="2">cv. WU1-14</strain>
    </source>
</reference>
<dbReference type="AlphaFoldDB" id="A0A2P5DAX2"/>
<keyword evidence="2" id="KW-1185">Reference proteome</keyword>
<gene>
    <name evidence="1" type="ORF">PanWU01x14_081140</name>
</gene>
<dbReference type="Proteomes" id="UP000237105">
    <property type="component" value="Unassembled WGS sequence"/>
</dbReference>
<organism evidence="1 2">
    <name type="scientific">Parasponia andersonii</name>
    <name type="common">Sponia andersonii</name>
    <dbReference type="NCBI Taxonomy" id="3476"/>
    <lineage>
        <taxon>Eukaryota</taxon>
        <taxon>Viridiplantae</taxon>
        <taxon>Streptophyta</taxon>
        <taxon>Embryophyta</taxon>
        <taxon>Tracheophyta</taxon>
        <taxon>Spermatophyta</taxon>
        <taxon>Magnoliopsida</taxon>
        <taxon>eudicotyledons</taxon>
        <taxon>Gunneridae</taxon>
        <taxon>Pentapetalae</taxon>
        <taxon>rosids</taxon>
        <taxon>fabids</taxon>
        <taxon>Rosales</taxon>
        <taxon>Cannabaceae</taxon>
        <taxon>Parasponia</taxon>
    </lineage>
</organism>
<protein>
    <submittedName>
        <fullName evidence="1">Uncharacterized protein</fullName>
    </submittedName>
</protein>
<proteinExistence type="predicted"/>
<dbReference type="OrthoDB" id="10319649at2759"/>
<accession>A0A2P5DAX2</accession>
<evidence type="ECO:0000313" key="1">
    <source>
        <dbReference type="EMBL" id="PON70445.1"/>
    </source>
</evidence>
<sequence>MGAVPLNAGLFGIQYIDLQPRQCILKPVRISSVIDPAAGLEEGGTPPSIIKVEVTNIADCPNFFSKFIWDISISLSSSTATQKMNINLDNLKGIVPLENLNRPCRLAPSPFASFLTCLGSFLRRPKQGQQSQLTIFGRFGPFGGL</sequence>
<name>A0A2P5DAX2_PARAD</name>
<evidence type="ECO:0000313" key="2">
    <source>
        <dbReference type="Proteomes" id="UP000237105"/>
    </source>
</evidence>